<dbReference type="InterPro" id="IPR032675">
    <property type="entry name" value="LRR_dom_sf"/>
</dbReference>
<keyword evidence="2" id="KW-0677">Repeat</keyword>
<evidence type="ECO:0008006" key="5">
    <source>
        <dbReference type="Google" id="ProtNLM"/>
    </source>
</evidence>
<accession>A0A6V7IMC9</accession>
<dbReference type="InterPro" id="IPR003591">
    <property type="entry name" value="Leu-rich_rpt_typical-subtyp"/>
</dbReference>
<reference evidence="4" key="1">
    <citation type="submission" date="2020-07" db="EMBL/GenBank/DDBJ databases">
        <authorList>
            <person name="Ferguson B K."/>
        </authorList>
    </citation>
    <scope>NUCLEOTIDE SEQUENCE</scope>
    <source>
        <strain evidence="4">L06</strain>
    </source>
</reference>
<keyword evidence="1" id="KW-0433">Leucine-rich repeat</keyword>
<dbReference type="Gene3D" id="3.80.10.10">
    <property type="entry name" value="Ribonuclease Inhibitor"/>
    <property type="match status" value="3"/>
</dbReference>
<evidence type="ECO:0000256" key="2">
    <source>
        <dbReference type="ARBA" id="ARBA00022737"/>
    </source>
</evidence>
<name>A0A6V7IMC9_9HYME</name>
<dbReference type="EMBL" id="CADCXW020000007">
    <property type="protein sequence ID" value="CAD1540266.1"/>
    <property type="molecule type" value="Genomic_DNA"/>
</dbReference>
<evidence type="ECO:0000313" key="4">
    <source>
        <dbReference type="EMBL" id="CAD1540266.1"/>
    </source>
</evidence>
<protein>
    <recommendedName>
        <fullName evidence="5">LRRCT domain-containing protein</fullName>
    </recommendedName>
</protein>
<dbReference type="PANTHER" id="PTHR45712:SF22">
    <property type="entry name" value="INSULIN-LIKE GROWTH FACTOR-BINDING PROTEIN COMPLEX ACID LABILE SUBUNIT"/>
    <property type="match status" value="1"/>
</dbReference>
<dbReference type="InterPro" id="IPR050333">
    <property type="entry name" value="SLRP"/>
</dbReference>
<dbReference type="PROSITE" id="PS51450">
    <property type="entry name" value="LRR"/>
    <property type="match status" value="2"/>
</dbReference>
<dbReference type="PANTHER" id="PTHR45712">
    <property type="entry name" value="AGAP008170-PA"/>
    <property type="match status" value="1"/>
</dbReference>
<dbReference type="InterPro" id="IPR001611">
    <property type="entry name" value="Leu-rich_rpt"/>
</dbReference>
<dbReference type="Pfam" id="PF13855">
    <property type="entry name" value="LRR_8"/>
    <property type="match status" value="2"/>
</dbReference>
<dbReference type="AlphaFoldDB" id="A0A6V7IMC9"/>
<feature type="chain" id="PRO_5028323277" description="LRRCT domain-containing protein" evidence="3">
    <location>
        <begin position="38"/>
        <end position="464"/>
    </location>
</feature>
<dbReference type="SUPFAM" id="SSF52058">
    <property type="entry name" value="L domain-like"/>
    <property type="match status" value="1"/>
</dbReference>
<evidence type="ECO:0000256" key="1">
    <source>
        <dbReference type="ARBA" id="ARBA00022614"/>
    </source>
</evidence>
<feature type="signal peptide" evidence="3">
    <location>
        <begin position="1"/>
        <end position="37"/>
    </location>
</feature>
<sequence>MMLTVVDCRYREVYRRDRYFTMKVIILNLLLVLLVQADDEVCQDANGAFRYCVKDKILTRVTKDGPALSWFQNLRHVWLKFNDDIEIAPNAFSQVDLTSLWLTFPDVNDDRSSSKVLTLHPDSLAHLPNLKQLRINNVNVKYEGNPFVHIPLVEELEWNYGNLTDIPKQLISSFPNLEKLDLEENRIERLPANIFEGNGLLKNIKLRSNRIRKLESGWSTGLDLLVRLDLADNSIAPENGIFNGISRISELEISEAFGISGFQQHLIQNLSDLTYLGIGFNSIRSLEPGMFNGNPNLREISLYGNQIRHIPTGVFENFRSLEEIQLADNIIETIAPGAFSGLNMSYLGLTINRVKTIESRTFSGLQVRRFGFRKNQISDLKPYAFDGLTAGMFDVTYNKIPMIGADDFAGLTTEDLDLSGNPIKTIADKAFRNTKLKRLGLYNTPVGTVDKFKLGLQESVEIMK</sequence>
<dbReference type="GO" id="GO:0005615">
    <property type="term" value="C:extracellular space"/>
    <property type="evidence" value="ECO:0007669"/>
    <property type="project" value="TreeGrafter"/>
</dbReference>
<proteinExistence type="predicted"/>
<gene>
    <name evidence="4" type="ORF">BBRV_LOCUS27928</name>
</gene>
<keyword evidence="3" id="KW-0732">Signal</keyword>
<evidence type="ECO:0000256" key="3">
    <source>
        <dbReference type="SAM" id="SignalP"/>
    </source>
</evidence>
<organism evidence="4">
    <name type="scientific">Bracon brevicornis</name>
    <dbReference type="NCBI Taxonomy" id="1563983"/>
    <lineage>
        <taxon>Eukaryota</taxon>
        <taxon>Metazoa</taxon>
        <taxon>Ecdysozoa</taxon>
        <taxon>Arthropoda</taxon>
        <taxon>Hexapoda</taxon>
        <taxon>Insecta</taxon>
        <taxon>Pterygota</taxon>
        <taxon>Neoptera</taxon>
        <taxon>Endopterygota</taxon>
        <taxon>Hymenoptera</taxon>
        <taxon>Apocrita</taxon>
        <taxon>Ichneumonoidea</taxon>
        <taxon>Braconidae</taxon>
        <taxon>Braconinae</taxon>
        <taxon>Bracon</taxon>
    </lineage>
</organism>
<dbReference type="SMART" id="SM00369">
    <property type="entry name" value="LRR_TYP"/>
    <property type="match status" value="5"/>
</dbReference>